<evidence type="ECO:0000256" key="1">
    <source>
        <dbReference type="SAM" id="MobiDB-lite"/>
    </source>
</evidence>
<dbReference type="InterPro" id="IPR001259">
    <property type="entry name" value="Prot_inh_calpain"/>
</dbReference>
<dbReference type="AlphaFoldDB" id="A0A8U1H498"/>
<evidence type="ECO:0000313" key="2">
    <source>
        <dbReference type="Proteomes" id="UP000808372"/>
    </source>
</evidence>
<protein>
    <submittedName>
        <fullName evidence="3">Calphotin-like isoform X1</fullName>
    </submittedName>
</protein>
<keyword evidence="2" id="KW-1185">Reference proteome</keyword>
<accession>A0A8U1H498</accession>
<dbReference type="RefSeq" id="XP_038868665.1">
    <property type="nucleotide sequence ID" value="XM_039012737.1"/>
</dbReference>
<dbReference type="Proteomes" id="UP000808372">
    <property type="component" value="Chromosome 18"/>
</dbReference>
<feature type="compositionally biased region" description="Basic residues" evidence="1">
    <location>
        <begin position="1"/>
        <end position="17"/>
    </location>
</feature>
<organism evidence="2 3">
    <name type="scientific">Salvelinus namaycush</name>
    <name type="common">Lake trout</name>
    <name type="synonym">Salmo namaycush</name>
    <dbReference type="NCBI Taxonomy" id="8040"/>
    <lineage>
        <taxon>Eukaryota</taxon>
        <taxon>Metazoa</taxon>
        <taxon>Chordata</taxon>
        <taxon>Craniata</taxon>
        <taxon>Vertebrata</taxon>
        <taxon>Euteleostomi</taxon>
        <taxon>Actinopterygii</taxon>
        <taxon>Neopterygii</taxon>
        <taxon>Teleostei</taxon>
        <taxon>Protacanthopterygii</taxon>
        <taxon>Salmoniformes</taxon>
        <taxon>Salmonidae</taxon>
        <taxon>Salmoninae</taxon>
        <taxon>Salvelinus</taxon>
    </lineage>
</organism>
<evidence type="ECO:0000313" key="3">
    <source>
        <dbReference type="RefSeq" id="XP_038868665.1"/>
    </source>
</evidence>
<name>A0A8U1H498_SALNM</name>
<dbReference type="GeneID" id="120062684"/>
<proteinExistence type="predicted"/>
<dbReference type="KEGG" id="snh:120062684"/>
<reference evidence="3" key="1">
    <citation type="submission" date="2025-08" db="UniProtKB">
        <authorList>
            <consortium name="RefSeq"/>
        </authorList>
    </citation>
    <scope>IDENTIFICATION</scope>
    <source>
        <tissue evidence="3">White muscle</tissue>
    </source>
</reference>
<feature type="region of interest" description="Disordered" evidence="1">
    <location>
        <begin position="1"/>
        <end position="38"/>
    </location>
</feature>
<sequence>MPSKRKKNKRRMRRVQAQRKVLEEQHVAGTGKGTPGVAAVAAPPVKVKEVAKCPKLVPIQTQVVNVPVVALLAPVEVPEPKPMVAALEAEVVAALEAEVVAAEVEVEAPVEAPVEAEEATLEVEAPIETPDVVDGPVEAPEEVPVVEVPAETPVGPPTEETAAVQEVEESFIPKMELVMEAASIPEAPVSAPDEFETHDEPLVKAEVEAEIVAKVQAEVKAVVEPECGPVVEAVAAPVVETEEVVIDTEDSPEVEAEVISMVKADDIPEEVEVEEAPGVTEDEPVTTQAPEEVPVETIPETLSEPVVAPVDEAPVADVAPSEPLVEAPVDSVIDTVADNFIITESVPTVEAAMAEPAIEEQVPAVPTDALEDLSESLNNVPPVSEPAPVTADEVIDAKEEIEAQMEIEAKKDTTDENTALDVLSGHFSAPQPVISELQCHMQLASVPVELAYVDIPAEAALNGHIATEVAIEG</sequence>
<dbReference type="Pfam" id="PF00748">
    <property type="entry name" value="Calpain_inhib"/>
    <property type="match status" value="1"/>
</dbReference>
<gene>
    <name evidence="3" type="primary">LOC120062684</name>
</gene>